<proteinExistence type="predicted"/>
<keyword evidence="1" id="KW-0812">Transmembrane</keyword>
<gene>
    <name evidence="2" type="ORF">AB835_08725</name>
</gene>
<feature type="transmembrane region" description="Helical" evidence="1">
    <location>
        <begin position="37"/>
        <end position="61"/>
    </location>
</feature>
<feature type="transmembrane region" description="Helical" evidence="1">
    <location>
        <begin position="6"/>
        <end position="25"/>
    </location>
</feature>
<dbReference type="Proteomes" id="UP000242502">
    <property type="component" value="Unassembled WGS sequence"/>
</dbReference>
<accession>A0A1D2QPB7</accession>
<evidence type="ECO:0000256" key="1">
    <source>
        <dbReference type="SAM" id="Phobius"/>
    </source>
</evidence>
<comment type="caution">
    <text evidence="2">The sequence shown here is derived from an EMBL/GenBank/DDBJ whole genome shotgun (WGS) entry which is preliminary data.</text>
</comment>
<protein>
    <submittedName>
        <fullName evidence="2">Uncharacterized protein</fullName>
    </submittedName>
</protein>
<sequence>MAGLIFFTVIGVWFFLVLAFVAWVVKKLPDKWWKVPIITVLFFVILILPIMDEVVGGIYFLQLCRKNATIIIDSEKTSGITIWYGGREQENIELSTLPIKKIKISYVEAYKKTPIYHYYRIEIGSGWLSHILGFGSPMLFSGVCQPENLEEIDSQLGTKKINRPVLN</sequence>
<dbReference type="AlphaFoldDB" id="A0A1D2QPB7"/>
<keyword evidence="1" id="KW-0472">Membrane</keyword>
<keyword evidence="1" id="KW-1133">Transmembrane helix</keyword>
<reference evidence="2 3" key="1">
    <citation type="journal article" date="2016" name="Appl. Environ. Microbiol.">
        <title>Lack of Overt Genome Reduction in the Bryostatin-Producing Bryozoan Symbiont "Candidatus Endobugula sertula".</title>
        <authorList>
            <person name="Miller I.J."/>
            <person name="Vanee N."/>
            <person name="Fong S.S."/>
            <person name="Lim-Fong G.E."/>
            <person name="Kwan J.C."/>
        </authorList>
    </citation>
    <scope>NUCLEOTIDE SEQUENCE [LARGE SCALE GENOMIC DNA]</scope>
    <source>
        <strain evidence="2">AB1-4</strain>
    </source>
</reference>
<organism evidence="2 3">
    <name type="scientific">Candidatus Endobugula sertula</name>
    <name type="common">Bugula neritina bacterial symbiont</name>
    <dbReference type="NCBI Taxonomy" id="62101"/>
    <lineage>
        <taxon>Bacteria</taxon>
        <taxon>Pseudomonadati</taxon>
        <taxon>Pseudomonadota</taxon>
        <taxon>Gammaproteobacteria</taxon>
        <taxon>Cellvibrionales</taxon>
        <taxon>Cellvibrionaceae</taxon>
        <taxon>Candidatus Endobugula</taxon>
    </lineage>
</organism>
<evidence type="ECO:0000313" key="2">
    <source>
        <dbReference type="EMBL" id="ODS23436.1"/>
    </source>
</evidence>
<evidence type="ECO:0000313" key="3">
    <source>
        <dbReference type="Proteomes" id="UP000242502"/>
    </source>
</evidence>
<dbReference type="EMBL" id="MDLC01000028">
    <property type="protein sequence ID" value="ODS23436.1"/>
    <property type="molecule type" value="Genomic_DNA"/>
</dbReference>
<name>A0A1D2QPB7_9GAMM</name>